<feature type="compositionally biased region" description="Polar residues" evidence="1">
    <location>
        <begin position="512"/>
        <end position="527"/>
    </location>
</feature>
<feature type="region of interest" description="Disordered" evidence="1">
    <location>
        <begin position="506"/>
        <end position="536"/>
    </location>
</feature>
<dbReference type="HOGENOM" id="CLU_494626_0_0_1"/>
<sequence length="551" mass="63885">MANMQEKKEWPEDFDNISQFKNGPKIKQFLITFIQKFTIKLKVLSQVLEKEIKLKPGMIANTATQFLTGILSCLQFVPTDGPFNLVQGMSLIQTLISEIAERYDRRSIKKIIDHLTPNNDRVELAISMIACDLVRIYEQQISIISDAYDNHYIKKLAEDMIEAIIAYIIEQKDKPPKEPLSFAKFISKCIIEPNFVIKHSTTNSDRQGKQLAKVDDKKEGLRAVTTEKYSRYKGKKGSKLKIALKENEELSKIYSSDLVLNTGIRIEVDNSFKYYDLKRYEKTDHYGFRQLSFFHDGNSRDFICGLNDITQQIMSSPQMLFNYQSKLSGNLDREFFISYAQQVLNAALLKDKEEVSATINDDQISTITRLLTENISNLIKDQMDQFKDLINQCLDERRFSDMEKMITKFQNMITDEEFISTNSNDQRYWKSINALLQESNAFLQKADEIKMSQDKSLKCQKDIKRQLDCIQYDISNMKQNQFIIQQTVEDLPVNQLLMQKNPTTTIDHEGFQSANSKPPDENTSQDSDCQDHETTNKAHVKGELYSYFTTY</sequence>
<evidence type="ECO:0000313" key="2">
    <source>
        <dbReference type="EMBL" id="EDV22016.1"/>
    </source>
</evidence>
<dbReference type="Proteomes" id="UP000009022">
    <property type="component" value="Unassembled WGS sequence"/>
</dbReference>
<accession>B3S617</accession>
<dbReference type="RefSeq" id="XP_002115653.1">
    <property type="nucleotide sequence ID" value="XM_002115617.1"/>
</dbReference>
<dbReference type="GeneID" id="6756864"/>
<protein>
    <submittedName>
        <fullName evidence="2">Uncharacterized protein</fullName>
    </submittedName>
</protein>
<gene>
    <name evidence="2" type="ORF">TRIADDRAFT_59578</name>
</gene>
<evidence type="ECO:0000313" key="3">
    <source>
        <dbReference type="Proteomes" id="UP000009022"/>
    </source>
</evidence>
<proteinExistence type="predicted"/>
<name>B3S617_TRIAD</name>
<keyword evidence="3" id="KW-1185">Reference proteome</keyword>
<dbReference type="EMBL" id="DS985251">
    <property type="protein sequence ID" value="EDV22016.1"/>
    <property type="molecule type" value="Genomic_DNA"/>
</dbReference>
<dbReference type="KEGG" id="tad:TRIADDRAFT_59578"/>
<dbReference type="InParanoid" id="B3S617"/>
<dbReference type="CTD" id="6756864"/>
<reference evidence="2 3" key="1">
    <citation type="journal article" date="2008" name="Nature">
        <title>The Trichoplax genome and the nature of placozoans.</title>
        <authorList>
            <person name="Srivastava M."/>
            <person name="Begovic E."/>
            <person name="Chapman J."/>
            <person name="Putnam N.H."/>
            <person name="Hellsten U."/>
            <person name="Kawashima T."/>
            <person name="Kuo A."/>
            <person name="Mitros T."/>
            <person name="Salamov A."/>
            <person name="Carpenter M.L."/>
            <person name="Signorovitch A.Y."/>
            <person name="Moreno M.A."/>
            <person name="Kamm K."/>
            <person name="Grimwood J."/>
            <person name="Schmutz J."/>
            <person name="Shapiro H."/>
            <person name="Grigoriev I.V."/>
            <person name="Buss L.W."/>
            <person name="Schierwater B."/>
            <person name="Dellaporta S.L."/>
            <person name="Rokhsar D.S."/>
        </authorList>
    </citation>
    <scope>NUCLEOTIDE SEQUENCE [LARGE SCALE GENOMIC DNA]</scope>
    <source>
        <strain evidence="2 3">Grell-BS-1999</strain>
    </source>
</reference>
<organism evidence="2 3">
    <name type="scientific">Trichoplax adhaerens</name>
    <name type="common">Trichoplax reptans</name>
    <dbReference type="NCBI Taxonomy" id="10228"/>
    <lineage>
        <taxon>Eukaryota</taxon>
        <taxon>Metazoa</taxon>
        <taxon>Placozoa</taxon>
        <taxon>Uniplacotomia</taxon>
        <taxon>Trichoplacea</taxon>
        <taxon>Trichoplacidae</taxon>
        <taxon>Trichoplax</taxon>
    </lineage>
</organism>
<evidence type="ECO:0000256" key="1">
    <source>
        <dbReference type="SAM" id="MobiDB-lite"/>
    </source>
</evidence>
<dbReference type="PhylomeDB" id="B3S617"/>
<dbReference type="AlphaFoldDB" id="B3S617"/>